<reference evidence="4 5" key="1">
    <citation type="submission" date="2018-01" db="EMBL/GenBank/DDBJ databases">
        <title>Draft genome sequence of Jishengella sp. NA12.</title>
        <authorList>
            <person name="Sahin N."/>
            <person name="Ay H."/>
            <person name="Saygin H."/>
        </authorList>
    </citation>
    <scope>NUCLEOTIDE SEQUENCE [LARGE SCALE GENOMIC DNA]</scope>
    <source>
        <strain evidence="4 5">NA12</strain>
    </source>
</reference>
<dbReference type="AlphaFoldDB" id="A0A2W2EQA2"/>
<dbReference type="InterPro" id="IPR059026">
    <property type="entry name" value="LpqB_N"/>
</dbReference>
<feature type="region of interest" description="Disordered" evidence="1">
    <location>
        <begin position="34"/>
        <end position="56"/>
    </location>
</feature>
<evidence type="ECO:0000256" key="1">
    <source>
        <dbReference type="SAM" id="MobiDB-lite"/>
    </source>
</evidence>
<evidence type="ECO:0008006" key="6">
    <source>
        <dbReference type="Google" id="ProtNLM"/>
    </source>
</evidence>
<evidence type="ECO:0000259" key="3">
    <source>
        <dbReference type="Pfam" id="PF25976"/>
    </source>
</evidence>
<proteinExistence type="predicted"/>
<dbReference type="InterPro" id="IPR018910">
    <property type="entry name" value="LpqB_C"/>
</dbReference>
<evidence type="ECO:0000259" key="2">
    <source>
        <dbReference type="Pfam" id="PF10647"/>
    </source>
</evidence>
<dbReference type="Pfam" id="PF10647">
    <property type="entry name" value="Gmad1"/>
    <property type="match status" value="1"/>
</dbReference>
<dbReference type="EMBL" id="POTY01000118">
    <property type="protein sequence ID" value="PZG15780.1"/>
    <property type="molecule type" value="Genomic_DNA"/>
</dbReference>
<feature type="domain" description="Lipoprotein LpqB N-terminal" evidence="3">
    <location>
        <begin position="59"/>
        <end position="182"/>
    </location>
</feature>
<organism evidence="4 5">
    <name type="scientific">Micromonospora craterilacus</name>
    <dbReference type="NCBI Taxonomy" id="1655439"/>
    <lineage>
        <taxon>Bacteria</taxon>
        <taxon>Bacillati</taxon>
        <taxon>Actinomycetota</taxon>
        <taxon>Actinomycetes</taxon>
        <taxon>Micromonosporales</taxon>
        <taxon>Micromonosporaceae</taxon>
        <taxon>Micromonospora</taxon>
    </lineage>
</organism>
<dbReference type="Proteomes" id="UP000248924">
    <property type="component" value="Unassembled WGS sequence"/>
</dbReference>
<accession>A0A2W2EQA2</accession>
<dbReference type="SUPFAM" id="SSF63829">
    <property type="entry name" value="Calcium-dependent phosphotriesterase"/>
    <property type="match status" value="1"/>
</dbReference>
<gene>
    <name evidence="4" type="ORF">C1I95_18900</name>
</gene>
<sequence length="600" mass="64752">MRRRLLGGVLSGALIMTAVGCGIPDRTEVQIEQRGPAAETNWSLGRGLDPPTREASRSDADAFVRNFLAAAAGEPDRAYERVKRFITSADRARLQEKQGSEVALSVVRLTDDPVIKADVDSMKVTISVQQVGLLRANGMLVPPLATESTYEFRLVSAGPVGQDDGGYFVSDPPNVLLLSDEALRLYYQAESIYFWSSDRSRLVSDQRYLSSAVPAERRVSEVVRWLTAGPSEWLRVGVSGLPDRTEMINNATGADGRWEVNLDMPGVDEERLRQLGIQLAWSLPELVHTLEIKILNQPRRTIDLSEQRTAYPLYELDDGALRFCVYEGAIHPLALANESAGAVPVVAEVNRNVVSAGLRRVGKDKDILAALVVAGENGRQRLAVGRGQNGVEVLSTAESDHAKIGRPVWLRGSDGRSYGLVVADGKLYRFDDQAVMRPVQLGLTDPVSAVAAALDGHRIALIVGGALHVAAISWEGGLPAVGPARRLATSLVNPTAVDWSGENRLVVAGSAGRPAIYDVSVDGALETRLREDVGTDVTHLAAYPSTPNPSTPLAGSFMYEANGVAYRNPSEQIRREQVQDVTPPPAGVRAGSPTAPFFLY</sequence>
<dbReference type="OrthoDB" id="5172668at2"/>
<comment type="caution">
    <text evidence="4">The sequence shown here is derived from an EMBL/GenBank/DDBJ whole genome shotgun (WGS) entry which is preliminary data.</text>
</comment>
<dbReference type="RefSeq" id="WP_111215144.1">
    <property type="nucleotide sequence ID" value="NZ_POTY01000118.1"/>
</dbReference>
<keyword evidence="5" id="KW-1185">Reference proteome</keyword>
<dbReference type="Pfam" id="PF25976">
    <property type="entry name" value="LpqB_N"/>
    <property type="match status" value="1"/>
</dbReference>
<evidence type="ECO:0000313" key="5">
    <source>
        <dbReference type="Proteomes" id="UP000248924"/>
    </source>
</evidence>
<protein>
    <recommendedName>
        <fullName evidence="6">GerMN domain-containing protein</fullName>
    </recommendedName>
</protein>
<dbReference type="PROSITE" id="PS51257">
    <property type="entry name" value="PROKAR_LIPOPROTEIN"/>
    <property type="match status" value="1"/>
</dbReference>
<name>A0A2W2EQA2_9ACTN</name>
<feature type="domain" description="Lipoprotein LpqB C-terminal" evidence="2">
    <location>
        <begin position="347"/>
        <end position="545"/>
    </location>
</feature>
<evidence type="ECO:0000313" key="4">
    <source>
        <dbReference type="EMBL" id="PZG15780.1"/>
    </source>
</evidence>